<organism evidence="2 3">
    <name type="scientific">Somion occarium</name>
    <dbReference type="NCBI Taxonomy" id="3059160"/>
    <lineage>
        <taxon>Eukaryota</taxon>
        <taxon>Fungi</taxon>
        <taxon>Dikarya</taxon>
        <taxon>Basidiomycota</taxon>
        <taxon>Agaricomycotina</taxon>
        <taxon>Agaricomycetes</taxon>
        <taxon>Polyporales</taxon>
        <taxon>Cerrenaceae</taxon>
        <taxon>Somion</taxon>
    </lineage>
</organism>
<dbReference type="InterPro" id="IPR001810">
    <property type="entry name" value="F-box_dom"/>
</dbReference>
<reference evidence="3" key="1">
    <citation type="submission" date="2024-04" db="EMBL/GenBank/DDBJ databases">
        <authorList>
            <person name="Shaw F."/>
            <person name="Minotto A."/>
        </authorList>
    </citation>
    <scope>NUCLEOTIDE SEQUENCE [LARGE SCALE GENOMIC DNA]</scope>
</reference>
<accession>A0ABP1ECP7</accession>
<evidence type="ECO:0000313" key="2">
    <source>
        <dbReference type="EMBL" id="CAL1717472.1"/>
    </source>
</evidence>
<feature type="domain" description="F-box" evidence="1">
    <location>
        <begin position="39"/>
        <end position="103"/>
    </location>
</feature>
<dbReference type="Pfam" id="PF12937">
    <property type="entry name" value="F-box-like"/>
    <property type="match status" value="1"/>
</dbReference>
<dbReference type="EMBL" id="OZ037952">
    <property type="protein sequence ID" value="CAL1717472.1"/>
    <property type="molecule type" value="Genomic_DNA"/>
</dbReference>
<evidence type="ECO:0000313" key="3">
    <source>
        <dbReference type="Proteomes" id="UP001497453"/>
    </source>
</evidence>
<evidence type="ECO:0000259" key="1">
    <source>
        <dbReference type="Pfam" id="PF12937"/>
    </source>
</evidence>
<sequence length="512" mass="58730">MSRVANVFDVVFRRVLRSIKELGESVGIKQQVKPYRTFPPEVLLEIFQYLQPSEFLPAHEDLYVLIDVDPVRQVLPRHLYNACFVCRAWYPPATALLYTRVFLPSARRLRLFHLTLQHRPDLIPFVRQLSIRDNDQADTAHFKIVKSRRLKHAAKMKANVFAVITACTNLSSLSLYLSYKPGENSIATIFQQSDPFPSLIHLRNLNLVGGCRYTIPVVFPGIKRLLLHRTKLDVPSFDPNHLRRLESVIMLRVHPSERDSPVIECIERLPLLRSLELIETAFRPSTTRSPPLHNLEKLTMISQPTSPWVGIPSRSGELETFRRWIDNGAIPNVKEITIGVFDGRDALAPWFIFPSNLVSLTIVVQIYYFGGRLIESASSAAQESIMECLEQNKSRLKSGRFKRLELLVTVAFGETRTGDTLPSSKIREFCRDYGVSFKLSHIDFHGPKSASCSPSLDCRNSCTDSSNLYSQRFRFVGLGLRFFYASPSLRFHILSLFSRLRYLVLLFTWLIY</sequence>
<gene>
    <name evidence="2" type="ORF">GFSPODELE1_LOCUS11241</name>
</gene>
<proteinExistence type="predicted"/>
<protein>
    <recommendedName>
        <fullName evidence="1">F-box domain-containing protein</fullName>
    </recommendedName>
</protein>
<name>A0ABP1ECP7_9APHY</name>
<dbReference type="SUPFAM" id="SSF52058">
    <property type="entry name" value="L domain-like"/>
    <property type="match status" value="1"/>
</dbReference>
<keyword evidence="3" id="KW-1185">Reference proteome</keyword>
<dbReference type="Proteomes" id="UP001497453">
    <property type="component" value="Chromosome 9"/>
</dbReference>